<dbReference type="EMBL" id="VOOS01000001">
    <property type="protein sequence ID" value="TXB66953.1"/>
    <property type="molecule type" value="Genomic_DNA"/>
</dbReference>
<sequence length="572" mass="62812">MKNQEAKLLALAVVTSTAFMACNPLAKMIKRQGEVNYELTPNPVEMHGDSIAISINGSFPEKYFNKKVSAKITPVIVYGDNSVEFEAFNLKGEDSEAEGTVINYEKGGSFSHTAKIQYKDGMGLATVELRATGMYKEKTKDLDPRKAADGTIITPLGVMSADKAIMGADQFKKFTLEDNNVEIHYLVNNSSVRGSEMSDADIKDLKAKMKAYKEDVKMEFNSMVIDAYASPEGEISKNDNLANERAESASKAIMNLFKSAKIETTADFAKLTGKGEDWGGFKTLMTNSDVKDKELIIRVLETYSDLNKREEEIKNLAATYTEVAKKILPQLRRSQVNVIMKHHNLTDEEIKVLVDSKIDSLDAEQMLYAATLYDDEAKKESIFKSFVAKFPQDWRGPNNIGYLYVGQNKIADAKAEFDKAAGMAATNPIVNNNLGVCERLNGNLDAAMEYYEKASGAGSEVSQNKGIINIIKGDYASAVSNYSGVNSYNAALANLLNGNNAVAAIIDGSADKDEAQAYYLKAIAGARSGDNDMLINNLKTAVSKNAKLKEYAKWDAEFIKQRENADFQAAVN</sequence>
<evidence type="ECO:0000313" key="1">
    <source>
        <dbReference type="EMBL" id="TXB66953.1"/>
    </source>
</evidence>
<name>A0A5C6RXQ2_9FLAO</name>
<gene>
    <name evidence="1" type="ORF">FRY74_01865</name>
</gene>
<dbReference type="AlphaFoldDB" id="A0A5C6RXQ2"/>
<dbReference type="NCBIfam" id="NF047558">
    <property type="entry name" value="TPR_END_plus"/>
    <property type="match status" value="1"/>
</dbReference>
<dbReference type="OrthoDB" id="1465834at2"/>
<evidence type="ECO:0000313" key="2">
    <source>
        <dbReference type="Proteomes" id="UP000321721"/>
    </source>
</evidence>
<protein>
    <submittedName>
        <fullName evidence="1">Uncharacterized protein</fullName>
    </submittedName>
</protein>
<comment type="caution">
    <text evidence="1">The sequence shown here is derived from an EMBL/GenBank/DDBJ whole genome shotgun (WGS) entry which is preliminary data.</text>
</comment>
<reference evidence="1 2" key="1">
    <citation type="submission" date="2019-08" db="EMBL/GenBank/DDBJ databases">
        <title>Genome of Vicingus serpentipes NCIMB 15042.</title>
        <authorList>
            <person name="Bowman J.P."/>
        </authorList>
    </citation>
    <scope>NUCLEOTIDE SEQUENCE [LARGE SCALE GENOMIC DNA]</scope>
    <source>
        <strain evidence="1 2">NCIMB 15042</strain>
    </source>
</reference>
<organism evidence="1 2">
    <name type="scientific">Vicingus serpentipes</name>
    <dbReference type="NCBI Taxonomy" id="1926625"/>
    <lineage>
        <taxon>Bacteria</taxon>
        <taxon>Pseudomonadati</taxon>
        <taxon>Bacteroidota</taxon>
        <taxon>Flavobacteriia</taxon>
        <taxon>Flavobacteriales</taxon>
        <taxon>Vicingaceae</taxon>
        <taxon>Vicingus</taxon>
    </lineage>
</organism>
<dbReference type="Pfam" id="PF13181">
    <property type="entry name" value="TPR_8"/>
    <property type="match status" value="1"/>
</dbReference>
<dbReference type="PROSITE" id="PS51257">
    <property type="entry name" value="PROKAR_LIPOPROTEIN"/>
    <property type="match status" value="1"/>
</dbReference>
<dbReference type="Proteomes" id="UP000321721">
    <property type="component" value="Unassembled WGS sequence"/>
</dbReference>
<dbReference type="RefSeq" id="WP_147098051.1">
    <property type="nucleotide sequence ID" value="NZ_VOOS01000001.1"/>
</dbReference>
<accession>A0A5C6RXQ2</accession>
<dbReference type="InterPro" id="IPR019734">
    <property type="entry name" value="TPR_rpt"/>
</dbReference>
<dbReference type="SUPFAM" id="SSF48452">
    <property type="entry name" value="TPR-like"/>
    <property type="match status" value="1"/>
</dbReference>
<keyword evidence="2" id="KW-1185">Reference proteome</keyword>
<proteinExistence type="predicted"/>
<dbReference type="InterPro" id="IPR011990">
    <property type="entry name" value="TPR-like_helical_dom_sf"/>
</dbReference>
<dbReference type="Gene3D" id="1.25.40.10">
    <property type="entry name" value="Tetratricopeptide repeat domain"/>
    <property type="match status" value="1"/>
</dbReference>